<dbReference type="Gene3D" id="3.40.50.720">
    <property type="entry name" value="NAD(P)-binding Rossmann-like Domain"/>
    <property type="match status" value="1"/>
</dbReference>
<evidence type="ECO:0000256" key="2">
    <source>
        <dbReference type="SAM" id="MobiDB-lite"/>
    </source>
</evidence>
<dbReference type="GO" id="GO:0008270">
    <property type="term" value="F:zinc ion binding"/>
    <property type="evidence" value="ECO:0007669"/>
    <property type="project" value="InterPro"/>
</dbReference>
<feature type="region of interest" description="Disordered" evidence="2">
    <location>
        <begin position="1"/>
        <end position="23"/>
    </location>
</feature>
<dbReference type="InterPro" id="IPR020843">
    <property type="entry name" value="ER"/>
</dbReference>
<name>A0AA40AA42_9PEZI</name>
<dbReference type="SUPFAM" id="SSF51735">
    <property type="entry name" value="NAD(P)-binding Rossmann-fold domains"/>
    <property type="match status" value="1"/>
</dbReference>
<dbReference type="InterPro" id="IPR002364">
    <property type="entry name" value="Quin_OxRdtase/zeta-crystal_CS"/>
</dbReference>
<dbReference type="PROSITE" id="PS01162">
    <property type="entry name" value="QOR_ZETA_CRYSTAL"/>
    <property type="match status" value="1"/>
</dbReference>
<keyword evidence="5" id="KW-1185">Reference proteome</keyword>
<dbReference type="EMBL" id="JAUKUA010000005">
    <property type="protein sequence ID" value="KAK0712031.1"/>
    <property type="molecule type" value="Genomic_DNA"/>
</dbReference>
<dbReference type="SMART" id="SM00829">
    <property type="entry name" value="PKS_ER"/>
    <property type="match status" value="1"/>
</dbReference>
<dbReference type="AlphaFoldDB" id="A0AA40AA42"/>
<accession>A0AA40AA42</accession>
<dbReference type="CDD" id="cd08267">
    <property type="entry name" value="MDR1"/>
    <property type="match status" value="1"/>
</dbReference>
<dbReference type="SUPFAM" id="SSF50129">
    <property type="entry name" value="GroES-like"/>
    <property type="match status" value="1"/>
</dbReference>
<evidence type="ECO:0000313" key="4">
    <source>
        <dbReference type="EMBL" id="KAK0712031.1"/>
    </source>
</evidence>
<dbReference type="Proteomes" id="UP001172102">
    <property type="component" value="Unassembled WGS sequence"/>
</dbReference>
<dbReference type="Pfam" id="PF08240">
    <property type="entry name" value="ADH_N"/>
    <property type="match status" value="1"/>
</dbReference>
<dbReference type="InterPro" id="IPR036291">
    <property type="entry name" value="NAD(P)-bd_dom_sf"/>
</dbReference>
<protein>
    <recommendedName>
        <fullName evidence="3">Enoyl reductase (ER) domain-containing protein</fullName>
    </recommendedName>
</protein>
<proteinExistence type="predicted"/>
<dbReference type="Pfam" id="PF13602">
    <property type="entry name" value="ADH_zinc_N_2"/>
    <property type="match status" value="1"/>
</dbReference>
<dbReference type="PANTHER" id="PTHR11695">
    <property type="entry name" value="ALCOHOL DEHYDROGENASE RELATED"/>
    <property type="match status" value="1"/>
</dbReference>
<comment type="caution">
    <text evidence="4">The sequence shown here is derived from an EMBL/GenBank/DDBJ whole genome shotgun (WGS) entry which is preliminary data.</text>
</comment>
<sequence>MRAWTVQSNGAPSSRTLTLTTVPTPASPPTGSNILIKVSHAALNPVDLHLLNVVPTWLPFRRSATPGLDFAGEVVAVGPWVPADSRIAPGAHVAGALGVAQIALGTGSLAEYVVVPAHLVALQPAGVGAAAAAGLLGVAGQTATLMLRAAGVKAGMRVLVNGASGGVGSLVVQVAKAKGAAVVAVCSAANADMVKGLGADEAVDYVARDPVEEYLAQRFDTQPFDFIFDAAGSQAIYRRSPAFLKKEGRFISIVGGKSQGVVPFVRNKLLPVFLGGTPRPFSLLGLAPNGNSAKDVAKWVDDGLLKQAPIDQEYAMEDAVQALEKLASKRAKGKIVVRVAA</sequence>
<dbReference type="InterPro" id="IPR050700">
    <property type="entry name" value="YIM1/Zinc_Alcohol_DH_Fams"/>
</dbReference>
<reference evidence="4" key="1">
    <citation type="submission" date="2023-06" db="EMBL/GenBank/DDBJ databases">
        <title>Genome-scale phylogeny and comparative genomics of the fungal order Sordariales.</title>
        <authorList>
            <consortium name="Lawrence Berkeley National Laboratory"/>
            <person name="Hensen N."/>
            <person name="Bonometti L."/>
            <person name="Westerberg I."/>
            <person name="Brannstrom I.O."/>
            <person name="Guillou S."/>
            <person name="Cros-Aarteil S."/>
            <person name="Calhoun S."/>
            <person name="Haridas S."/>
            <person name="Kuo A."/>
            <person name="Mondo S."/>
            <person name="Pangilinan J."/>
            <person name="Riley R."/>
            <person name="Labutti K."/>
            <person name="Andreopoulos B."/>
            <person name="Lipzen A."/>
            <person name="Chen C."/>
            <person name="Yanf M."/>
            <person name="Daum C."/>
            <person name="Ng V."/>
            <person name="Clum A."/>
            <person name="Steindorff A."/>
            <person name="Ohm R."/>
            <person name="Martin F."/>
            <person name="Silar P."/>
            <person name="Natvig D."/>
            <person name="Lalanne C."/>
            <person name="Gautier V."/>
            <person name="Ament-Velasquez S.L."/>
            <person name="Kruys A."/>
            <person name="Hutchinson M.I."/>
            <person name="Powell A.J."/>
            <person name="Barry K."/>
            <person name="Miller A.N."/>
            <person name="Grigoriev I.V."/>
            <person name="Debuchy R."/>
            <person name="Gladieux P."/>
            <person name="Thoren M.H."/>
            <person name="Johannesson H."/>
        </authorList>
    </citation>
    <scope>NUCLEOTIDE SEQUENCE</scope>
    <source>
        <strain evidence="4">SMH4607-1</strain>
    </source>
</reference>
<dbReference type="GO" id="GO:0005739">
    <property type="term" value="C:mitochondrion"/>
    <property type="evidence" value="ECO:0007669"/>
    <property type="project" value="TreeGrafter"/>
</dbReference>
<dbReference type="PANTHER" id="PTHR11695:SF294">
    <property type="entry name" value="RETICULON-4-INTERACTING PROTEIN 1, MITOCHONDRIAL"/>
    <property type="match status" value="1"/>
</dbReference>
<evidence type="ECO:0000256" key="1">
    <source>
        <dbReference type="ARBA" id="ARBA00023002"/>
    </source>
</evidence>
<dbReference type="GO" id="GO:0016491">
    <property type="term" value="F:oxidoreductase activity"/>
    <property type="evidence" value="ECO:0007669"/>
    <property type="project" value="UniProtKB-KW"/>
</dbReference>
<dbReference type="InterPro" id="IPR011032">
    <property type="entry name" value="GroES-like_sf"/>
</dbReference>
<keyword evidence="1" id="KW-0560">Oxidoreductase</keyword>
<gene>
    <name evidence="4" type="ORF">B0H67DRAFT_602608</name>
</gene>
<dbReference type="Gene3D" id="3.90.180.10">
    <property type="entry name" value="Medium-chain alcohol dehydrogenases, catalytic domain"/>
    <property type="match status" value="1"/>
</dbReference>
<organism evidence="4 5">
    <name type="scientific">Lasiosphaeris hirsuta</name>
    <dbReference type="NCBI Taxonomy" id="260670"/>
    <lineage>
        <taxon>Eukaryota</taxon>
        <taxon>Fungi</taxon>
        <taxon>Dikarya</taxon>
        <taxon>Ascomycota</taxon>
        <taxon>Pezizomycotina</taxon>
        <taxon>Sordariomycetes</taxon>
        <taxon>Sordariomycetidae</taxon>
        <taxon>Sordariales</taxon>
        <taxon>Lasiosphaeriaceae</taxon>
        <taxon>Lasiosphaeris</taxon>
    </lineage>
</organism>
<dbReference type="InterPro" id="IPR013154">
    <property type="entry name" value="ADH-like_N"/>
</dbReference>
<evidence type="ECO:0000313" key="5">
    <source>
        <dbReference type="Proteomes" id="UP001172102"/>
    </source>
</evidence>
<feature type="domain" description="Enoyl reductase (ER)" evidence="3">
    <location>
        <begin position="13"/>
        <end position="337"/>
    </location>
</feature>
<evidence type="ECO:0000259" key="3">
    <source>
        <dbReference type="SMART" id="SM00829"/>
    </source>
</evidence>